<dbReference type="CDD" id="cd18539">
    <property type="entry name" value="SRP_G"/>
    <property type="match status" value="1"/>
</dbReference>
<dbReference type="SUPFAM" id="SSF47446">
    <property type="entry name" value="Signal peptide-binding domain"/>
    <property type="match status" value="1"/>
</dbReference>
<dbReference type="InterPro" id="IPR027417">
    <property type="entry name" value="P-loop_NTPase"/>
</dbReference>
<dbReference type="InterPro" id="IPR042101">
    <property type="entry name" value="SRP54_N_sf"/>
</dbReference>
<keyword evidence="2 9" id="KW-0547">Nucleotide-binding</keyword>
<comment type="subcellular location">
    <subcellularLocation>
        <location evidence="9">Cytoplasm</location>
    </subcellularLocation>
    <text evidence="9">The SRP-RNC complex is targeted to the cytoplasmic membrane.</text>
</comment>
<reference evidence="12 13" key="1">
    <citation type="submission" date="2018-08" db="EMBL/GenBank/DDBJ databases">
        <title>Genome analysis of the thermophilic bacterium of the candidate phylum Aminicenantes from deep subsurface aquifer revealed its physiology and ecological role.</title>
        <authorList>
            <person name="Kadnikov V.V."/>
            <person name="Mardanov A.V."/>
            <person name="Beletsky A.V."/>
            <person name="Karnachuk O.V."/>
            <person name="Ravin N.V."/>
        </authorList>
    </citation>
    <scope>NUCLEOTIDE SEQUENCE [LARGE SCALE GENOMIC DNA]</scope>
    <source>
        <strain evidence="12">BY38</strain>
    </source>
</reference>
<dbReference type="Pfam" id="PF02978">
    <property type="entry name" value="SRP_SPB"/>
    <property type="match status" value="1"/>
</dbReference>
<feature type="binding site" evidence="9">
    <location>
        <begin position="191"/>
        <end position="195"/>
    </location>
    <ligand>
        <name>GTP</name>
        <dbReference type="ChEBI" id="CHEBI:37565"/>
    </ligand>
</feature>
<dbReference type="SMART" id="SM00963">
    <property type="entry name" value="SRP54_N"/>
    <property type="match status" value="1"/>
</dbReference>
<feature type="binding site" evidence="9">
    <location>
        <begin position="107"/>
        <end position="114"/>
    </location>
    <ligand>
        <name>GTP</name>
        <dbReference type="ChEBI" id="CHEBI:37565"/>
    </ligand>
</feature>
<dbReference type="InterPro" id="IPR000897">
    <property type="entry name" value="SRP54_GTPase_dom"/>
</dbReference>
<evidence type="ECO:0000256" key="5">
    <source>
        <dbReference type="ARBA" id="ARBA00023134"/>
    </source>
</evidence>
<dbReference type="InterPro" id="IPR003593">
    <property type="entry name" value="AAA+_ATPase"/>
</dbReference>
<proteinExistence type="inferred from homology"/>
<dbReference type="Gene3D" id="1.20.120.140">
    <property type="entry name" value="Signal recognition particle SRP54, nucleotide-binding domain"/>
    <property type="match status" value="1"/>
</dbReference>
<evidence type="ECO:0000259" key="11">
    <source>
        <dbReference type="PROSITE" id="PS00300"/>
    </source>
</evidence>
<dbReference type="HAMAP" id="MF_00306">
    <property type="entry name" value="SRP54"/>
    <property type="match status" value="1"/>
</dbReference>
<dbReference type="GO" id="GO:0003924">
    <property type="term" value="F:GTPase activity"/>
    <property type="evidence" value="ECO:0007669"/>
    <property type="project" value="UniProtKB-UniRule"/>
</dbReference>
<feature type="domain" description="SRP54-type proteins GTP-binding" evidence="11">
    <location>
        <begin position="270"/>
        <end position="283"/>
    </location>
</feature>
<accession>A0A3E2BPD9</accession>
<dbReference type="InterPro" id="IPR004780">
    <property type="entry name" value="SRP"/>
</dbReference>
<dbReference type="GO" id="GO:0006614">
    <property type="term" value="P:SRP-dependent cotranslational protein targeting to membrane"/>
    <property type="evidence" value="ECO:0007669"/>
    <property type="project" value="InterPro"/>
</dbReference>
<evidence type="ECO:0000256" key="6">
    <source>
        <dbReference type="ARBA" id="ARBA00023135"/>
    </source>
</evidence>
<dbReference type="EC" id="3.6.5.4" evidence="9"/>
<dbReference type="Proteomes" id="UP000257323">
    <property type="component" value="Unassembled WGS sequence"/>
</dbReference>
<dbReference type="GO" id="GO:0008312">
    <property type="term" value="F:7S RNA binding"/>
    <property type="evidence" value="ECO:0007669"/>
    <property type="project" value="InterPro"/>
</dbReference>
<comment type="function">
    <text evidence="9">Involved in targeting and insertion of nascent membrane proteins into the cytoplasmic membrane. Binds to the hydrophobic signal sequence of the ribosome-nascent chain (RNC) as it emerges from the ribosomes. The SRP-RNC complex is then targeted to the cytoplasmic membrane where it interacts with the SRP receptor FtsY.</text>
</comment>
<evidence type="ECO:0000256" key="10">
    <source>
        <dbReference type="SAM" id="Coils"/>
    </source>
</evidence>
<dbReference type="Gene3D" id="3.40.50.300">
    <property type="entry name" value="P-loop containing nucleotide triphosphate hydrolases"/>
    <property type="match status" value="1"/>
</dbReference>
<evidence type="ECO:0000313" key="12">
    <source>
        <dbReference type="EMBL" id="RFT16630.1"/>
    </source>
</evidence>
<dbReference type="PANTHER" id="PTHR11564:SF5">
    <property type="entry name" value="SIGNAL RECOGNITION PARTICLE SUBUNIT SRP54"/>
    <property type="match status" value="1"/>
</dbReference>
<keyword evidence="3 9" id="KW-0378">Hydrolase</keyword>
<dbReference type="Pfam" id="PF02881">
    <property type="entry name" value="SRP54_N"/>
    <property type="match status" value="1"/>
</dbReference>
<keyword evidence="9" id="KW-0963">Cytoplasm</keyword>
<dbReference type="SMART" id="SM00382">
    <property type="entry name" value="AAA"/>
    <property type="match status" value="1"/>
</dbReference>
<keyword evidence="4 9" id="KW-0694">RNA-binding</keyword>
<keyword evidence="5 9" id="KW-0342">GTP-binding</keyword>
<gene>
    <name evidence="9" type="primary">ffh</name>
    <name evidence="12" type="ORF">OP8BY_1243</name>
</gene>
<keyword evidence="10" id="KW-0175">Coiled coil</keyword>
<dbReference type="NCBIfam" id="TIGR00959">
    <property type="entry name" value="ffh"/>
    <property type="match status" value="1"/>
</dbReference>
<dbReference type="Gene3D" id="1.10.260.30">
    <property type="entry name" value="Signal recognition particle, SRP54 subunit, M-domain"/>
    <property type="match status" value="1"/>
</dbReference>
<dbReference type="InterPro" id="IPR022941">
    <property type="entry name" value="SRP54"/>
</dbReference>
<evidence type="ECO:0000256" key="1">
    <source>
        <dbReference type="ARBA" id="ARBA00005450"/>
    </source>
</evidence>
<dbReference type="PANTHER" id="PTHR11564">
    <property type="entry name" value="SIGNAL RECOGNITION PARTICLE 54K PROTEIN SRP54"/>
    <property type="match status" value="1"/>
</dbReference>
<comment type="catalytic activity">
    <reaction evidence="8 9">
        <text>GTP + H2O = GDP + phosphate + H(+)</text>
        <dbReference type="Rhea" id="RHEA:19669"/>
        <dbReference type="ChEBI" id="CHEBI:15377"/>
        <dbReference type="ChEBI" id="CHEBI:15378"/>
        <dbReference type="ChEBI" id="CHEBI:37565"/>
        <dbReference type="ChEBI" id="CHEBI:43474"/>
        <dbReference type="ChEBI" id="CHEBI:58189"/>
        <dbReference type="EC" id="3.6.5.4"/>
    </reaction>
</comment>
<dbReference type="Pfam" id="PF00448">
    <property type="entry name" value="SRP54"/>
    <property type="match status" value="1"/>
</dbReference>
<comment type="domain">
    <text evidence="9">Composed of three domains: the N-terminal N domain, which is responsible for interactions with the ribosome, the central G domain, which binds GTP, and the C-terminal M domain, which binds the RNA and the signal sequence of the RNC.</text>
</comment>
<organism evidence="12 13">
    <name type="scientific">Candidatus Saccharicenans subterraneus</name>
    <dbReference type="NCBI Taxonomy" id="2508984"/>
    <lineage>
        <taxon>Bacteria</taxon>
        <taxon>Candidatus Aminicenantota</taxon>
        <taxon>Candidatus Aminicenantia</taxon>
        <taxon>Candidatus Aminicenantales</taxon>
        <taxon>Candidatus Saccharicenantaceae</taxon>
        <taxon>Candidatus Saccharicenans</taxon>
    </lineage>
</organism>
<evidence type="ECO:0000256" key="9">
    <source>
        <dbReference type="HAMAP-Rule" id="MF_00306"/>
    </source>
</evidence>
<dbReference type="InterPro" id="IPR013822">
    <property type="entry name" value="Signal_recog_particl_SRP54_hlx"/>
</dbReference>
<comment type="similarity">
    <text evidence="1 9">Belongs to the GTP-binding SRP family. SRP54 subfamily.</text>
</comment>
<comment type="caution">
    <text evidence="12">The sequence shown here is derived from an EMBL/GenBank/DDBJ whole genome shotgun (WGS) entry which is preliminary data.</text>
</comment>
<keyword evidence="6 9" id="KW-0733">Signal recognition particle</keyword>
<comment type="subunit">
    <text evidence="9">Part of the signal recognition particle protein translocation system, which is composed of SRP and FtsY.</text>
</comment>
<evidence type="ECO:0000256" key="2">
    <source>
        <dbReference type="ARBA" id="ARBA00022741"/>
    </source>
</evidence>
<keyword evidence="7 9" id="KW-0687">Ribonucleoprotein</keyword>
<feature type="binding site" evidence="9">
    <location>
        <begin position="249"/>
        <end position="252"/>
    </location>
    <ligand>
        <name>GTP</name>
        <dbReference type="ChEBI" id="CHEBI:37565"/>
    </ligand>
</feature>
<dbReference type="PROSITE" id="PS00300">
    <property type="entry name" value="SRP54"/>
    <property type="match status" value="1"/>
</dbReference>
<dbReference type="SMART" id="SM00962">
    <property type="entry name" value="SRP54"/>
    <property type="match status" value="1"/>
</dbReference>
<dbReference type="GO" id="GO:0048500">
    <property type="term" value="C:signal recognition particle"/>
    <property type="evidence" value="ECO:0007669"/>
    <property type="project" value="UniProtKB-UniRule"/>
</dbReference>
<dbReference type="EMBL" id="QUAH01000002">
    <property type="protein sequence ID" value="RFT16630.1"/>
    <property type="molecule type" value="Genomic_DNA"/>
</dbReference>
<evidence type="ECO:0000256" key="7">
    <source>
        <dbReference type="ARBA" id="ARBA00023274"/>
    </source>
</evidence>
<protein>
    <recommendedName>
        <fullName evidence="9">Signal recognition particle protein</fullName>
        <ecNumber evidence="9">3.6.5.4</ecNumber>
    </recommendedName>
    <alternativeName>
        <fullName evidence="9">Fifty-four homolog</fullName>
    </alternativeName>
</protein>
<dbReference type="GO" id="GO:0005525">
    <property type="term" value="F:GTP binding"/>
    <property type="evidence" value="ECO:0007669"/>
    <property type="project" value="UniProtKB-UniRule"/>
</dbReference>
<sequence>MFEQLAEKIQRTLKFIRGEGKITEKNIAEALKMLRLAFLEADVNYKVVKEFEARVKARALDQEVMMSLTPAQHFIKIVRDELTEILGGEAKPLTFAGHPPSVFMLVGLQGSGKTTTSGKLARYVKGLGRNPLLVSFDLKRLAAQDQLRIISKSLNLPFYGMTAEKMKNPAEALKELMTFTRNRGYDPLIVDTAGRLHIDEELMEELRLVREILEPTEVIYVGDAMTGQDAVRSAQAFEEKIGLTSIILTKLDGDARGGAALSIVYVTHKPIKFIGVGEKFDKLEVFHPDRMASRILGMGDILSLIEKAEQEADLKEAEEIARKIKKQQFTLEDFRKQLQQLKKMGSLSGLLDLLPKAGPFKKMGNLDVDDKKLVYFEAIINSMTPAERENPRIIDGRRRARIARGSGRPIQEVNQLLKQFFEMEKMLKKSDFQKLMKNI</sequence>
<dbReference type="InterPro" id="IPR004125">
    <property type="entry name" value="Signal_recog_particle_SRP54_M"/>
</dbReference>
<dbReference type="SUPFAM" id="SSF52540">
    <property type="entry name" value="P-loop containing nucleoside triphosphate hydrolases"/>
    <property type="match status" value="1"/>
</dbReference>
<evidence type="ECO:0000256" key="4">
    <source>
        <dbReference type="ARBA" id="ARBA00022884"/>
    </source>
</evidence>
<dbReference type="AlphaFoldDB" id="A0A3E2BPD9"/>
<name>A0A3E2BPD9_9BACT</name>
<evidence type="ECO:0000256" key="3">
    <source>
        <dbReference type="ARBA" id="ARBA00022801"/>
    </source>
</evidence>
<evidence type="ECO:0000313" key="13">
    <source>
        <dbReference type="Proteomes" id="UP000257323"/>
    </source>
</evidence>
<feature type="coiled-coil region" evidence="10">
    <location>
        <begin position="298"/>
        <end position="344"/>
    </location>
</feature>
<dbReference type="InterPro" id="IPR036891">
    <property type="entry name" value="Signal_recog_part_SRP54_M_sf"/>
</dbReference>
<evidence type="ECO:0000256" key="8">
    <source>
        <dbReference type="ARBA" id="ARBA00048027"/>
    </source>
</evidence>